<feature type="domain" description="Aminotransferase class V" evidence="5">
    <location>
        <begin position="48"/>
        <end position="383"/>
    </location>
</feature>
<dbReference type="GO" id="GO:0008483">
    <property type="term" value="F:transaminase activity"/>
    <property type="evidence" value="ECO:0007669"/>
    <property type="project" value="UniProtKB-KW"/>
</dbReference>
<evidence type="ECO:0000256" key="1">
    <source>
        <dbReference type="ARBA" id="ARBA00001933"/>
    </source>
</evidence>
<dbReference type="STRING" id="1526658.BHK69_21890"/>
<dbReference type="InterPro" id="IPR015421">
    <property type="entry name" value="PyrdxlP-dep_Trfase_major"/>
</dbReference>
<comment type="similarity">
    <text evidence="3">Belongs to the class-V pyridoxal-phosphate-dependent aminotransferase family.</text>
</comment>
<dbReference type="InterPro" id="IPR015422">
    <property type="entry name" value="PyrdxlP-dep_Trfase_small"/>
</dbReference>
<dbReference type="Gene3D" id="3.40.640.10">
    <property type="entry name" value="Type I PLP-dependent aspartate aminotransferase-like (Major domain)"/>
    <property type="match status" value="1"/>
</dbReference>
<evidence type="ECO:0000256" key="4">
    <source>
        <dbReference type="RuleBase" id="RU004504"/>
    </source>
</evidence>
<keyword evidence="6" id="KW-0808">Transferase</keyword>
<keyword evidence="7" id="KW-1185">Reference proteome</keyword>
<dbReference type="SUPFAM" id="SSF53383">
    <property type="entry name" value="PLP-dependent transferases"/>
    <property type="match status" value="1"/>
</dbReference>
<accession>A0A1D7U5S5</accession>
<keyword evidence="6" id="KW-0032">Aminotransferase</keyword>
<organism evidence="6 7">
    <name type="scientific">Bosea vaviloviae</name>
    <dbReference type="NCBI Taxonomy" id="1526658"/>
    <lineage>
        <taxon>Bacteria</taxon>
        <taxon>Pseudomonadati</taxon>
        <taxon>Pseudomonadota</taxon>
        <taxon>Alphaproteobacteria</taxon>
        <taxon>Hyphomicrobiales</taxon>
        <taxon>Boseaceae</taxon>
        <taxon>Bosea</taxon>
    </lineage>
</organism>
<dbReference type="Proteomes" id="UP000094969">
    <property type="component" value="Chromosome"/>
</dbReference>
<dbReference type="OrthoDB" id="9804366at2"/>
<dbReference type="Gene3D" id="3.90.1150.10">
    <property type="entry name" value="Aspartate Aminotransferase, domain 1"/>
    <property type="match status" value="1"/>
</dbReference>
<dbReference type="AlphaFoldDB" id="A0A1D7U5S5"/>
<evidence type="ECO:0000313" key="6">
    <source>
        <dbReference type="EMBL" id="AOO82735.1"/>
    </source>
</evidence>
<evidence type="ECO:0000313" key="7">
    <source>
        <dbReference type="Proteomes" id="UP000094969"/>
    </source>
</evidence>
<dbReference type="InterPro" id="IPR020578">
    <property type="entry name" value="Aminotrans_V_PyrdxlP_BS"/>
</dbReference>
<dbReference type="PANTHER" id="PTHR43586">
    <property type="entry name" value="CYSTEINE DESULFURASE"/>
    <property type="match status" value="1"/>
</dbReference>
<gene>
    <name evidence="6" type="ORF">BHK69_21890</name>
</gene>
<dbReference type="InterPro" id="IPR000192">
    <property type="entry name" value="Aminotrans_V_dom"/>
</dbReference>
<evidence type="ECO:0000259" key="5">
    <source>
        <dbReference type="Pfam" id="PF00266"/>
    </source>
</evidence>
<proteinExistence type="inferred from homology"/>
<keyword evidence="2" id="KW-0663">Pyridoxal phosphate</keyword>
<dbReference type="PROSITE" id="PS00595">
    <property type="entry name" value="AA_TRANSFER_CLASS_5"/>
    <property type="match status" value="1"/>
</dbReference>
<sequence>MALDIAVLRAETPGCGHGIHFNHSGASLPTMATLDAIIGHLHDEARLGAMEAAALIQDRIEATRADAAALLGAKPSEIACTSSASAGFGMVFAALPPLRPADRILVGRQEWGGNLATMRAAADRAGATVETIPCRDDGGVDPEALGAMIDARVKLISLTWLPANGGLINDAVAIGRVARAAGVPYFVDAGQAYGQIPVDVAAIGCDMMKGTGRKFLRGPRGVAILYVRSDFLHKLTPAYLDVLSAPWSDGGPKPRSDARLFETSEAPVALLLGMGAALRQARTLGIAPIRRRIDALASNLRRQLADIPSVTIQDLGAERSGLVSFTLAEVGAHEVRRRLAARQIAVGANGVAYTPIDMSARDLTEIVRASISYFNTEAEIDRLVEVTRAIAKEG</sequence>
<comment type="cofactor">
    <cofactor evidence="1 4">
        <name>pyridoxal 5'-phosphate</name>
        <dbReference type="ChEBI" id="CHEBI:597326"/>
    </cofactor>
</comment>
<evidence type="ECO:0000256" key="3">
    <source>
        <dbReference type="RuleBase" id="RU004075"/>
    </source>
</evidence>
<dbReference type="Pfam" id="PF00266">
    <property type="entry name" value="Aminotran_5"/>
    <property type="match status" value="1"/>
</dbReference>
<name>A0A1D7U5S5_9HYPH</name>
<reference evidence="6 7" key="1">
    <citation type="journal article" date="2015" name="Antonie Van Leeuwenhoek">
        <title>Bosea vaviloviae sp. nov., a new species of slow-growing rhizobia isolated from nodules of the relict species Vavilovia formosa (Stev.) Fed.</title>
        <authorList>
            <person name="Safronova V.I."/>
            <person name="Kuznetsova I.G."/>
            <person name="Sazanova A.L."/>
            <person name="Kimeklis A.K."/>
            <person name="Belimov A.A."/>
            <person name="Andronov E.E."/>
            <person name="Pinaev A.G."/>
            <person name="Chizhevskaya E.P."/>
            <person name="Pukhaev A.R."/>
            <person name="Popov K.P."/>
            <person name="Willems A."/>
            <person name="Tikhonovich I.A."/>
        </authorList>
    </citation>
    <scope>NUCLEOTIDE SEQUENCE [LARGE SCALE GENOMIC DNA]</scope>
    <source>
        <strain evidence="6 7">Vaf18</strain>
    </source>
</reference>
<dbReference type="EMBL" id="CP017147">
    <property type="protein sequence ID" value="AOO82735.1"/>
    <property type="molecule type" value="Genomic_DNA"/>
</dbReference>
<dbReference type="InterPro" id="IPR015424">
    <property type="entry name" value="PyrdxlP-dep_Trfase"/>
</dbReference>
<protein>
    <submittedName>
        <fullName evidence="6">Class V aminotransferase</fullName>
    </submittedName>
</protein>
<evidence type="ECO:0000256" key="2">
    <source>
        <dbReference type="ARBA" id="ARBA00022898"/>
    </source>
</evidence>
<dbReference type="PANTHER" id="PTHR43586:SF24">
    <property type="entry name" value="BLR4730 PROTEIN"/>
    <property type="match status" value="1"/>
</dbReference>
<dbReference type="KEGG" id="bvv:BHK69_21890"/>